<dbReference type="PANTHER" id="PTHR32089">
    <property type="entry name" value="METHYL-ACCEPTING CHEMOTAXIS PROTEIN MCPB"/>
    <property type="match status" value="1"/>
</dbReference>
<dbReference type="Pfam" id="PF00015">
    <property type="entry name" value="MCPsignal"/>
    <property type="match status" value="1"/>
</dbReference>
<dbReference type="RefSeq" id="WP_028499854.1">
    <property type="nucleotide sequence ID" value="NZ_CP028519.1"/>
</dbReference>
<name>A0A2S0PET8_9NEIS</name>
<dbReference type="PROSITE" id="PS50885">
    <property type="entry name" value="HAMP"/>
    <property type="match status" value="1"/>
</dbReference>
<proteinExistence type="inferred from homology"/>
<dbReference type="PANTHER" id="PTHR32089:SF112">
    <property type="entry name" value="LYSOZYME-LIKE PROTEIN-RELATED"/>
    <property type="match status" value="1"/>
</dbReference>
<evidence type="ECO:0000259" key="5">
    <source>
        <dbReference type="PROSITE" id="PS50111"/>
    </source>
</evidence>
<dbReference type="GO" id="GO:0016020">
    <property type="term" value="C:membrane"/>
    <property type="evidence" value="ECO:0007669"/>
    <property type="project" value="InterPro"/>
</dbReference>
<dbReference type="EMBL" id="CP028519">
    <property type="protein sequence ID" value="AVY95899.1"/>
    <property type="molecule type" value="Genomic_DNA"/>
</dbReference>
<comment type="similarity">
    <text evidence="2">Belongs to the methyl-accepting chemotaxis (MCP) protein family.</text>
</comment>
<evidence type="ECO:0000313" key="9">
    <source>
        <dbReference type="Proteomes" id="UP000244173"/>
    </source>
</evidence>
<keyword evidence="4" id="KW-1133">Transmembrane helix</keyword>
<keyword evidence="9" id="KW-1185">Reference proteome</keyword>
<sequence length="544" mass="58197">MQALRIGHRLFVAFSCLGGMVILLSILLFGELNALRSSISTIADDHVEAGRLLTDLNTRLQMQRTLYRDVMLGRTPEEKKNAADQLQAQLASYREQQASLVTRIGQRAGSSDKQRELVDLVVAQEKRAAPLIDKLVAAGLANDIDQWKAIMKDDVVPAVRPWREALEQLAVLENQQLEEASARGLKAYNEAVILCAVATSAVVLIGAFLAWAITRSITVPLQQAMRVADAVAAGNLSVAVPKGGRDETGRLLAALDSMTRQLTRSVTTVHDSAGEVKAVARELASTASQVLDASAAQTSAAVTSASSVEELTGSIGAVATAATSLHASATETLSSARIGSERLASLVEQVYEAERTVEAIAETAQHFLSNSRKISSMTGDVRDIADQTNLLALNAAIEAARAGEQGRGFAVVADEVRKLAEKSASSADEINRITTAIHTQTEELEKTIAHGLESLANSRGFVESVAEVLRDGEQVASRNEGDCHHIAVSVDQQKVASQEVAQHLESVAQIAERNMLDVHRVAEHSQRMAELANQLDASVAAFRI</sequence>
<dbReference type="KEGG" id="maer:DAI18_19010"/>
<keyword evidence="4" id="KW-0812">Transmembrane</keyword>
<evidence type="ECO:0000256" key="2">
    <source>
        <dbReference type="ARBA" id="ARBA00029447"/>
    </source>
</evidence>
<dbReference type="Pfam" id="PF12729">
    <property type="entry name" value="4HB_MCP_1"/>
    <property type="match status" value="1"/>
</dbReference>
<dbReference type="CDD" id="cd19411">
    <property type="entry name" value="MCP2201-like_sensor"/>
    <property type="match status" value="1"/>
</dbReference>
<dbReference type="GO" id="GO:0006935">
    <property type="term" value="P:chemotaxis"/>
    <property type="evidence" value="ECO:0007669"/>
    <property type="project" value="InterPro"/>
</dbReference>
<dbReference type="Pfam" id="PF00672">
    <property type="entry name" value="HAMP"/>
    <property type="match status" value="1"/>
</dbReference>
<dbReference type="InterPro" id="IPR004089">
    <property type="entry name" value="MCPsignal_dom"/>
</dbReference>
<evidence type="ECO:0000313" key="7">
    <source>
        <dbReference type="EMBL" id="AVY92612.1"/>
    </source>
</evidence>
<dbReference type="SMART" id="SM00283">
    <property type="entry name" value="MA"/>
    <property type="match status" value="1"/>
</dbReference>
<organism evidence="8 9">
    <name type="scientific">Microvirgula aerodenitrificans</name>
    <dbReference type="NCBI Taxonomy" id="57480"/>
    <lineage>
        <taxon>Bacteria</taxon>
        <taxon>Pseudomonadati</taxon>
        <taxon>Pseudomonadota</taxon>
        <taxon>Betaproteobacteria</taxon>
        <taxon>Neisseriales</taxon>
        <taxon>Aquaspirillaceae</taxon>
        <taxon>Microvirgula</taxon>
    </lineage>
</organism>
<feature type="transmembrane region" description="Helical" evidence="4">
    <location>
        <begin position="6"/>
        <end position="29"/>
    </location>
</feature>
<dbReference type="GO" id="GO:0007165">
    <property type="term" value="P:signal transduction"/>
    <property type="evidence" value="ECO:0007669"/>
    <property type="project" value="UniProtKB-KW"/>
</dbReference>
<dbReference type="OrthoDB" id="8558481at2"/>
<gene>
    <name evidence="7" type="ORF">DAI18_00035</name>
    <name evidence="8" type="ORF">DAI18_19010</name>
</gene>
<dbReference type="CDD" id="cd06225">
    <property type="entry name" value="HAMP"/>
    <property type="match status" value="1"/>
</dbReference>
<feature type="domain" description="HAMP" evidence="6">
    <location>
        <begin position="215"/>
        <end position="267"/>
    </location>
</feature>
<dbReference type="SUPFAM" id="SSF58104">
    <property type="entry name" value="Methyl-accepting chemotaxis protein (MCP) signaling domain"/>
    <property type="match status" value="1"/>
</dbReference>
<accession>A0A2S0PET8</accession>
<dbReference type="AlphaFoldDB" id="A0A2S0PET8"/>
<protein>
    <submittedName>
        <fullName evidence="8">Methyl-accepting chemotaxis protein</fullName>
    </submittedName>
</protein>
<dbReference type="EMBL" id="CP028519">
    <property type="protein sequence ID" value="AVY92612.1"/>
    <property type="molecule type" value="Genomic_DNA"/>
</dbReference>
<evidence type="ECO:0000256" key="4">
    <source>
        <dbReference type="SAM" id="Phobius"/>
    </source>
</evidence>
<reference evidence="8 9" key="1">
    <citation type="submission" date="2018-04" db="EMBL/GenBank/DDBJ databases">
        <title>Denitrifier Microvirgula.</title>
        <authorList>
            <person name="Anderson E."/>
            <person name="Jang J."/>
            <person name="Ishii S."/>
        </authorList>
    </citation>
    <scope>NUCLEOTIDE SEQUENCE [LARGE SCALE GENOMIC DNA]</scope>
    <source>
        <strain evidence="8 9">BE2.4</strain>
    </source>
</reference>
<dbReference type="KEGG" id="maer:DAI18_00035"/>
<dbReference type="PROSITE" id="PS50111">
    <property type="entry name" value="CHEMOTAXIS_TRANSDUC_2"/>
    <property type="match status" value="1"/>
</dbReference>
<dbReference type="Gene3D" id="6.10.340.10">
    <property type="match status" value="1"/>
</dbReference>
<dbReference type="STRING" id="1122240.GCA_000620105_02912"/>
<dbReference type="GO" id="GO:0004888">
    <property type="term" value="F:transmembrane signaling receptor activity"/>
    <property type="evidence" value="ECO:0007669"/>
    <property type="project" value="InterPro"/>
</dbReference>
<dbReference type="InterPro" id="IPR024478">
    <property type="entry name" value="HlyB_4HB_MCP"/>
</dbReference>
<evidence type="ECO:0000256" key="1">
    <source>
        <dbReference type="ARBA" id="ARBA00023224"/>
    </source>
</evidence>
<dbReference type="Proteomes" id="UP000244173">
    <property type="component" value="Chromosome"/>
</dbReference>
<dbReference type="InterPro" id="IPR047347">
    <property type="entry name" value="YvaQ-like_sensor"/>
</dbReference>
<evidence type="ECO:0000259" key="6">
    <source>
        <dbReference type="PROSITE" id="PS50885"/>
    </source>
</evidence>
<dbReference type="Gene3D" id="1.10.287.950">
    <property type="entry name" value="Methyl-accepting chemotaxis protein"/>
    <property type="match status" value="1"/>
</dbReference>
<feature type="domain" description="Methyl-accepting transducer" evidence="5">
    <location>
        <begin position="272"/>
        <end position="508"/>
    </location>
</feature>
<dbReference type="InterPro" id="IPR004090">
    <property type="entry name" value="Chemotax_Me-accpt_rcpt"/>
</dbReference>
<evidence type="ECO:0000313" key="8">
    <source>
        <dbReference type="EMBL" id="AVY95899.1"/>
    </source>
</evidence>
<dbReference type="InterPro" id="IPR003660">
    <property type="entry name" value="HAMP_dom"/>
</dbReference>
<evidence type="ECO:0000256" key="3">
    <source>
        <dbReference type="PROSITE-ProRule" id="PRU00284"/>
    </source>
</evidence>
<keyword evidence="4" id="KW-0472">Membrane</keyword>
<keyword evidence="1 3" id="KW-0807">Transducer</keyword>
<feature type="transmembrane region" description="Helical" evidence="4">
    <location>
        <begin position="191"/>
        <end position="213"/>
    </location>
</feature>
<dbReference type="SMART" id="SM00304">
    <property type="entry name" value="HAMP"/>
    <property type="match status" value="2"/>
</dbReference>
<dbReference type="PRINTS" id="PR00260">
    <property type="entry name" value="CHEMTRNSDUCR"/>
</dbReference>